<protein>
    <recommendedName>
        <fullName evidence="1">N-acetyltransferase domain-containing protein</fullName>
    </recommendedName>
</protein>
<dbReference type="KEGG" id="ath:AT1G77540"/>
<dbReference type="Pfam" id="PF14542">
    <property type="entry name" value="Acetyltransf_CG"/>
    <property type="match status" value="1"/>
</dbReference>
<accession>A0A5S9WV71</accession>
<evidence type="ECO:0000313" key="4">
    <source>
        <dbReference type="EMBL" id="VYS51329.1"/>
    </source>
</evidence>
<dbReference type="InterPro" id="IPR045057">
    <property type="entry name" value="Gcn5-rel_NAT"/>
</dbReference>
<reference evidence="5" key="1">
    <citation type="journal article" date="2016" name="Proc. Natl. Acad. Sci. U.S.A.">
        <title>Chromosome-level assembly of Arabidopsis thaliana Ler reveals the extent of translocation and inversion polymorphisms.</title>
        <authorList>
            <person name="Zapata L."/>
            <person name="Ding J."/>
            <person name="Willing E.M."/>
            <person name="Hartwig B."/>
            <person name="Bezdan D."/>
            <person name="Jiao W.B."/>
            <person name="Patel V."/>
            <person name="Velikkakam James G."/>
            <person name="Koornneef M."/>
            <person name="Ossowski S."/>
            <person name="Schneeberger K."/>
        </authorList>
    </citation>
    <scope>NUCLEOTIDE SEQUENCE [LARGE SCALE GENOMIC DNA]</scope>
    <source>
        <strain evidence="5">cv. Landsberg erecta</strain>
    </source>
</reference>
<dbReference type="Proteomes" id="UP000078284">
    <property type="component" value="Chromosome 1"/>
</dbReference>
<dbReference type="Gene3D" id="3.40.630.30">
    <property type="match status" value="1"/>
</dbReference>
<evidence type="ECO:0000259" key="1">
    <source>
        <dbReference type="PROSITE" id="PS51729"/>
    </source>
</evidence>
<dbReference type="SUPFAM" id="SSF55729">
    <property type="entry name" value="Acyl-CoA N-acyltransferases (Nat)"/>
    <property type="match status" value="1"/>
</dbReference>
<dbReference type="EMBL" id="LUHQ01000001">
    <property type="protein sequence ID" value="OAP14706.1"/>
    <property type="molecule type" value="Genomic_DNA"/>
</dbReference>
<accession>A0A178W956</accession>
<organism evidence="3 5">
    <name type="scientific">Arabidopsis thaliana</name>
    <name type="common">Mouse-ear cress</name>
    <dbReference type="NCBI Taxonomy" id="3702"/>
    <lineage>
        <taxon>Eukaryota</taxon>
        <taxon>Viridiplantae</taxon>
        <taxon>Streptophyta</taxon>
        <taxon>Embryophyta</taxon>
        <taxon>Tracheophyta</taxon>
        <taxon>Spermatophyta</taxon>
        <taxon>Magnoliopsida</taxon>
        <taxon>eudicotyledons</taxon>
        <taxon>Gunneridae</taxon>
        <taxon>Pentapetalae</taxon>
        <taxon>rosids</taxon>
        <taxon>malvids</taxon>
        <taxon>Brassicales</taxon>
        <taxon>Brassicaceae</taxon>
        <taxon>Camelineae</taxon>
        <taxon>Arabidopsis</taxon>
    </lineage>
</organism>
<dbReference type="RefSeq" id="NP_565157.1">
    <property type="nucleotide sequence ID" value="NM_106403.4"/>
</dbReference>
<dbReference type="DNASU" id="844090"/>
<dbReference type="SMR" id="A0A178W956"/>
<dbReference type="PANTHER" id="PTHR31435">
    <property type="entry name" value="PROTEIN NATD1"/>
    <property type="match status" value="1"/>
</dbReference>
<dbReference type="OrthoDB" id="74247at2759"/>
<dbReference type="EMBL" id="CACSHJ010000087">
    <property type="protein sequence ID" value="CAA0339822.1"/>
    <property type="molecule type" value="Genomic_DNA"/>
</dbReference>
<dbReference type="ExpressionAtlas" id="A0A178W956">
    <property type="expression patterns" value="baseline and differential"/>
</dbReference>
<dbReference type="InterPro" id="IPR031165">
    <property type="entry name" value="GNAT_YJDJ"/>
</dbReference>
<reference evidence="4 6" key="3">
    <citation type="submission" date="2019-11" db="EMBL/GenBank/DDBJ databases">
        <authorList>
            <person name="Jiao W.-B."/>
            <person name="Schneeberger K."/>
        </authorList>
    </citation>
    <scope>NUCLEOTIDE SEQUENCE [LARGE SCALE GENOMIC DNA]</scope>
    <source>
        <strain evidence="6">cv. An-1</strain>
        <strain evidence="7">cv. C24</strain>
    </source>
</reference>
<dbReference type="EMBL" id="CACRSJ010000104">
    <property type="protein sequence ID" value="VYS51329.1"/>
    <property type="molecule type" value="Genomic_DNA"/>
</dbReference>
<evidence type="ECO:0000313" key="6">
    <source>
        <dbReference type="Proteomes" id="UP000426265"/>
    </source>
</evidence>
<dbReference type="AlphaFoldDB" id="A0A178W956"/>
<reference evidence="3" key="2">
    <citation type="submission" date="2016-03" db="EMBL/GenBank/DDBJ databases">
        <title>Full-length assembly of Arabidopsis thaliana Ler reveals the complement of translocations and inversions.</title>
        <authorList>
            <person name="Zapata L."/>
            <person name="Schneeberger K."/>
            <person name="Ossowski S."/>
        </authorList>
    </citation>
    <scope>NUCLEOTIDE SEQUENCE [LARGE SCALE GENOMIC DNA]</scope>
    <source>
        <tissue evidence="3">Leaf</tissue>
    </source>
</reference>
<dbReference type="PROSITE" id="PS51729">
    <property type="entry name" value="GNAT_YJDJ"/>
    <property type="match status" value="1"/>
</dbReference>
<gene>
    <name evidence="3" type="ordered locus">AXX17_At1g72120</name>
    <name evidence="4" type="ORF">AN1_LOCUS6799</name>
    <name evidence="2" type="ORF">C24_LOCUS6685</name>
</gene>
<evidence type="ECO:0000313" key="5">
    <source>
        <dbReference type="Proteomes" id="UP000078284"/>
    </source>
</evidence>
<name>A0A178W956_ARATH</name>
<sequence length="114" mass="12855">MTNTAATTEAKMATEPPKIVWNEGKRRFETEDHEAFIEYKMRNNGKVMDLVHTYVPSFKRGLGLASHLCVAAFEHASSHSISIIPSCSYVSDTFLPRNPSWKPLIHSEVFKSSI</sequence>
<dbReference type="FunFam" id="3.40.630.30:FF:000106">
    <property type="entry name" value="Acetyltransferase At1g77540"/>
    <property type="match status" value="1"/>
</dbReference>
<dbReference type="InterPro" id="IPR016181">
    <property type="entry name" value="Acyl_CoA_acyltransferase"/>
</dbReference>
<evidence type="ECO:0000313" key="3">
    <source>
        <dbReference type="EMBL" id="OAP14706.1"/>
    </source>
</evidence>
<dbReference type="Proteomes" id="UP000434276">
    <property type="component" value="Unassembled WGS sequence"/>
</dbReference>
<proteinExistence type="predicted"/>
<dbReference type="PANTHER" id="PTHR31435:SF9">
    <property type="entry name" value="PROTEIN NATD1"/>
    <property type="match status" value="1"/>
</dbReference>
<dbReference type="OMA" id="KIVWSER"/>
<feature type="domain" description="N-acetyltransferase" evidence="1">
    <location>
        <begin position="18"/>
        <end position="106"/>
    </location>
</feature>
<evidence type="ECO:0000313" key="7">
    <source>
        <dbReference type="Proteomes" id="UP000434276"/>
    </source>
</evidence>
<evidence type="ECO:0000313" key="2">
    <source>
        <dbReference type="EMBL" id="CAA0339822.1"/>
    </source>
</evidence>
<dbReference type="Proteomes" id="UP000426265">
    <property type="component" value="Unassembled WGS sequence"/>
</dbReference>